<sequence length="217" mass="23998">MAHSKTLLYTFFTTFLFSSLVTANYYQNISPSYLGFKQEKLTHIHFFFHDIVSGPKPTVSISVESPLSGKSKSPLPFGSLVIIEDPLTVGPELNSKQIGKAQGFYVTVSQDAVLELELVMGMTFTFTDGKFNGSAITVLGRNAIGDLIREMPIIGGTGEFRFARGFLQAKTHFVDYHKGDAHVEYNVYVFHYESSTSSEEVFANGVQFIAEPTLGKI</sequence>
<organism evidence="5 6">
    <name type="scientific">Cicer arietinum</name>
    <name type="common">Chickpea</name>
    <name type="synonym">Garbanzo</name>
    <dbReference type="NCBI Taxonomy" id="3827"/>
    <lineage>
        <taxon>Eukaryota</taxon>
        <taxon>Viridiplantae</taxon>
        <taxon>Streptophyta</taxon>
        <taxon>Embryophyta</taxon>
        <taxon>Tracheophyta</taxon>
        <taxon>Spermatophyta</taxon>
        <taxon>Magnoliopsida</taxon>
        <taxon>eudicotyledons</taxon>
        <taxon>Gunneridae</taxon>
        <taxon>Pentapetalae</taxon>
        <taxon>rosids</taxon>
        <taxon>fabids</taxon>
        <taxon>Fabales</taxon>
        <taxon>Fabaceae</taxon>
        <taxon>Papilionoideae</taxon>
        <taxon>50 kb inversion clade</taxon>
        <taxon>NPAAA clade</taxon>
        <taxon>Hologalegina</taxon>
        <taxon>IRL clade</taxon>
        <taxon>Cicereae</taxon>
        <taxon>Cicer</taxon>
    </lineage>
</organism>
<keyword evidence="3 4" id="KW-0964">Secreted</keyword>
<dbReference type="GO" id="GO:0009699">
    <property type="term" value="P:phenylpropanoid biosynthetic process"/>
    <property type="evidence" value="ECO:0007669"/>
    <property type="project" value="UniProtKB-ARBA"/>
</dbReference>
<dbReference type="AlphaFoldDB" id="A0A1S2XRZ4"/>
<dbReference type="KEGG" id="cam:101491646"/>
<evidence type="ECO:0000313" key="6">
    <source>
        <dbReference type="RefSeq" id="XP_004493625.1"/>
    </source>
</evidence>
<gene>
    <name evidence="6" type="primary">LOC101491646</name>
</gene>
<dbReference type="STRING" id="3827.A0A1S2XRZ4"/>
<feature type="signal peptide" evidence="4">
    <location>
        <begin position="1"/>
        <end position="23"/>
    </location>
</feature>
<evidence type="ECO:0000256" key="1">
    <source>
        <dbReference type="ARBA" id="ARBA00010746"/>
    </source>
</evidence>
<evidence type="ECO:0000256" key="2">
    <source>
        <dbReference type="ARBA" id="ARBA00011738"/>
    </source>
</evidence>
<keyword evidence="4" id="KW-0052">Apoplast</keyword>
<keyword evidence="4" id="KW-0732">Signal</keyword>
<dbReference type="Gene3D" id="2.40.480.10">
    <property type="entry name" value="Allene oxide cyclase-like"/>
    <property type="match status" value="1"/>
</dbReference>
<dbReference type="Proteomes" id="UP000087171">
    <property type="component" value="Chromosome Ca3"/>
</dbReference>
<dbReference type="OrthoDB" id="1368646at2759"/>
<comment type="function">
    <text evidence="4">Dirigent proteins impart stereoselectivity on the phenoxy radical-coupling reaction, yielding optically active lignans from two molecules of coniferyl alcohol in the biosynthesis of lignans, flavonolignans, and alkaloids and thus plays a central role in plant secondary metabolism.</text>
</comment>
<evidence type="ECO:0000256" key="3">
    <source>
        <dbReference type="ARBA" id="ARBA00022525"/>
    </source>
</evidence>
<evidence type="ECO:0000313" key="5">
    <source>
        <dbReference type="Proteomes" id="UP000087171"/>
    </source>
</evidence>
<dbReference type="PANTHER" id="PTHR21495">
    <property type="entry name" value="NUCLEOPORIN-RELATED"/>
    <property type="match status" value="1"/>
</dbReference>
<keyword evidence="5" id="KW-1185">Reference proteome</keyword>
<comment type="subunit">
    <text evidence="2 4">Homodimer.</text>
</comment>
<dbReference type="Pfam" id="PF03018">
    <property type="entry name" value="Dirigent"/>
    <property type="match status" value="1"/>
</dbReference>
<comment type="subcellular location">
    <subcellularLocation>
        <location evidence="4">Secreted</location>
        <location evidence="4">Extracellular space</location>
        <location evidence="4">Apoplast</location>
    </subcellularLocation>
</comment>
<feature type="chain" id="PRO_5010003181" description="Dirigent protein" evidence="4">
    <location>
        <begin position="24"/>
        <end position="217"/>
    </location>
</feature>
<dbReference type="RefSeq" id="XP_004493625.1">
    <property type="nucleotide sequence ID" value="XM_004493568.3"/>
</dbReference>
<accession>A0A1S2XRZ4</accession>
<reference evidence="5" key="1">
    <citation type="journal article" date="2013" name="Nat. Biotechnol.">
        <title>Draft genome sequence of chickpea (Cicer arietinum) provides a resource for trait improvement.</title>
        <authorList>
            <person name="Varshney R.K."/>
            <person name="Song C."/>
            <person name="Saxena R.K."/>
            <person name="Azam S."/>
            <person name="Yu S."/>
            <person name="Sharpe A.G."/>
            <person name="Cannon S."/>
            <person name="Baek J."/>
            <person name="Rosen B.D."/>
            <person name="Tar'an B."/>
            <person name="Millan T."/>
            <person name="Zhang X."/>
            <person name="Ramsay L.D."/>
            <person name="Iwata A."/>
            <person name="Wang Y."/>
            <person name="Nelson W."/>
            <person name="Farmer A.D."/>
            <person name="Gaur P.M."/>
            <person name="Soderlund C."/>
            <person name="Penmetsa R.V."/>
            <person name="Xu C."/>
            <person name="Bharti A.K."/>
            <person name="He W."/>
            <person name="Winter P."/>
            <person name="Zhao S."/>
            <person name="Hane J.K."/>
            <person name="Carrasquilla-Garcia N."/>
            <person name="Condie J.A."/>
            <person name="Upadhyaya H.D."/>
            <person name="Luo M.C."/>
            <person name="Thudi M."/>
            <person name="Gowda C.L."/>
            <person name="Singh N.P."/>
            <person name="Lichtenzveig J."/>
            <person name="Gali K.K."/>
            <person name="Rubio J."/>
            <person name="Nadarajan N."/>
            <person name="Dolezel J."/>
            <person name="Bansal K.C."/>
            <person name="Xu X."/>
            <person name="Edwards D."/>
            <person name="Zhang G."/>
            <person name="Kahl G."/>
            <person name="Gil J."/>
            <person name="Singh K.B."/>
            <person name="Datta S.K."/>
            <person name="Jackson S.A."/>
            <person name="Wang J."/>
            <person name="Cook D.R."/>
        </authorList>
    </citation>
    <scope>NUCLEOTIDE SEQUENCE [LARGE SCALE GENOMIC DNA]</scope>
    <source>
        <strain evidence="5">cv. CDC Frontier</strain>
    </source>
</reference>
<dbReference type="GeneID" id="101491646"/>
<protein>
    <recommendedName>
        <fullName evidence="4">Dirigent protein</fullName>
    </recommendedName>
</protein>
<dbReference type="InterPro" id="IPR044859">
    <property type="entry name" value="Allene_oxi_cyc_Dirigent"/>
</dbReference>
<dbReference type="GO" id="GO:0048046">
    <property type="term" value="C:apoplast"/>
    <property type="evidence" value="ECO:0007669"/>
    <property type="project" value="UniProtKB-SubCell"/>
</dbReference>
<evidence type="ECO:0000256" key="4">
    <source>
        <dbReference type="RuleBase" id="RU363099"/>
    </source>
</evidence>
<comment type="similarity">
    <text evidence="1 4">Belongs to the plant dirigent protein family.</text>
</comment>
<dbReference type="eggNOG" id="ENOG502RXST">
    <property type="taxonomic scope" value="Eukaryota"/>
</dbReference>
<name>A0A1S2XRZ4_CICAR</name>
<dbReference type="InterPro" id="IPR004265">
    <property type="entry name" value="Dirigent"/>
</dbReference>
<dbReference type="PaxDb" id="3827-XP_004493625.1"/>
<reference evidence="6" key="2">
    <citation type="submission" date="2025-08" db="UniProtKB">
        <authorList>
            <consortium name="RefSeq"/>
        </authorList>
    </citation>
    <scope>IDENTIFICATION</scope>
    <source>
        <tissue evidence="6">Etiolated seedlings</tissue>
    </source>
</reference>
<proteinExistence type="inferred from homology"/>